<feature type="region of interest" description="Disordered" evidence="1">
    <location>
        <begin position="99"/>
        <end position="129"/>
    </location>
</feature>
<dbReference type="AlphaFoldDB" id="A0A0E0AFN5"/>
<evidence type="ECO:0000313" key="2">
    <source>
        <dbReference type="EnsemblPlants" id="OGLUM07G02250.1"/>
    </source>
</evidence>
<accession>A0A0E0AFN5</accession>
<keyword evidence="3" id="KW-1185">Reference proteome</keyword>
<organism evidence="2">
    <name type="scientific">Oryza glumipatula</name>
    <dbReference type="NCBI Taxonomy" id="40148"/>
    <lineage>
        <taxon>Eukaryota</taxon>
        <taxon>Viridiplantae</taxon>
        <taxon>Streptophyta</taxon>
        <taxon>Embryophyta</taxon>
        <taxon>Tracheophyta</taxon>
        <taxon>Spermatophyta</taxon>
        <taxon>Magnoliopsida</taxon>
        <taxon>Liliopsida</taxon>
        <taxon>Poales</taxon>
        <taxon>Poaceae</taxon>
        <taxon>BOP clade</taxon>
        <taxon>Oryzoideae</taxon>
        <taxon>Oryzeae</taxon>
        <taxon>Oryzinae</taxon>
        <taxon>Oryza</taxon>
    </lineage>
</organism>
<sequence>MELLRSISYYIPLPQMGSLGMSAEYAAARLHLGEFRMLPPPQQQQQQQGQTVLDFSQDTHGAGAGGGSGVFGACSAGLQESAMGMLLFPFEDLKPVVSAMAGDTNSGGDHQHDDGKNHARWRWRRHRWP</sequence>
<evidence type="ECO:0000256" key="1">
    <source>
        <dbReference type="SAM" id="MobiDB-lite"/>
    </source>
</evidence>
<dbReference type="EnsemblPlants" id="OGLUM07G02250.1">
    <property type="protein sequence ID" value="OGLUM07G02250.1"/>
    <property type="gene ID" value="OGLUM07G02250"/>
</dbReference>
<feature type="region of interest" description="Disordered" evidence="1">
    <location>
        <begin position="40"/>
        <end position="66"/>
    </location>
</feature>
<name>A0A0E0AFN5_9ORYZ</name>
<evidence type="ECO:0000313" key="3">
    <source>
        <dbReference type="Proteomes" id="UP000026961"/>
    </source>
</evidence>
<feature type="compositionally biased region" description="Basic residues" evidence="1">
    <location>
        <begin position="118"/>
        <end position="129"/>
    </location>
</feature>
<reference evidence="2" key="1">
    <citation type="submission" date="2015-04" db="UniProtKB">
        <authorList>
            <consortium name="EnsemblPlants"/>
        </authorList>
    </citation>
    <scope>IDENTIFICATION</scope>
</reference>
<dbReference type="Proteomes" id="UP000026961">
    <property type="component" value="Chromosome 7"/>
</dbReference>
<dbReference type="Gramene" id="OGLUM07G02250.1">
    <property type="protein sequence ID" value="OGLUM07G02250.1"/>
    <property type="gene ID" value="OGLUM07G02250"/>
</dbReference>
<proteinExistence type="predicted"/>
<dbReference type="HOGENOM" id="CLU_158269_0_0_1"/>
<protein>
    <submittedName>
        <fullName evidence="2">Uncharacterized protein</fullName>
    </submittedName>
</protein>
<reference evidence="2" key="2">
    <citation type="submission" date="2018-05" db="EMBL/GenBank/DDBJ databases">
        <title>OgluRS3 (Oryza glumaepatula Reference Sequence Version 3).</title>
        <authorList>
            <person name="Zhang J."/>
            <person name="Kudrna D."/>
            <person name="Lee S."/>
            <person name="Talag J."/>
            <person name="Welchert J."/>
            <person name="Wing R.A."/>
        </authorList>
    </citation>
    <scope>NUCLEOTIDE SEQUENCE [LARGE SCALE GENOMIC DNA]</scope>
</reference>